<evidence type="ECO:0000313" key="2">
    <source>
        <dbReference type="Proteomes" id="UP000293360"/>
    </source>
</evidence>
<keyword evidence="2" id="KW-1185">Reference proteome</keyword>
<dbReference type="SUPFAM" id="SSF51735">
    <property type="entry name" value="NAD(P)-binding Rossmann-fold domains"/>
    <property type="match status" value="1"/>
</dbReference>
<name>A0A4Q4T2F1_9PEZI</name>
<dbReference type="AlphaFoldDB" id="A0A4Q4T2F1"/>
<gene>
    <name evidence="1" type="ORF">DL764_007848</name>
</gene>
<reference evidence="1 2" key="1">
    <citation type="submission" date="2018-06" db="EMBL/GenBank/DDBJ databases">
        <title>Complete Genomes of Monosporascus.</title>
        <authorList>
            <person name="Robinson A.J."/>
            <person name="Natvig D.O."/>
        </authorList>
    </citation>
    <scope>NUCLEOTIDE SEQUENCE [LARGE SCALE GENOMIC DNA]</scope>
    <source>
        <strain evidence="1 2">CBS 110550</strain>
    </source>
</reference>
<protein>
    <submittedName>
        <fullName evidence="1">Uncharacterized protein</fullName>
    </submittedName>
</protein>
<dbReference type="OrthoDB" id="9876299at2759"/>
<dbReference type="InterPro" id="IPR036291">
    <property type="entry name" value="NAD(P)-bd_dom_sf"/>
</dbReference>
<dbReference type="EMBL" id="QJNU01000569">
    <property type="protein sequence ID" value="RYO94331.1"/>
    <property type="molecule type" value="Genomic_DNA"/>
</dbReference>
<sequence>MPPLILLISSTNRGLGKGLLQSYLAKPDHIVIATNRDRVHLQSQALNGLPKGPGSRLIMVKVDATVESDASVAAEDHVAQGINNPKIADAMAQFAPNVMGGSLAIAGYTADAAEVYEPYLGHYRFLRGNAPGKFLSLFMS</sequence>
<dbReference type="Proteomes" id="UP000293360">
    <property type="component" value="Unassembled WGS sequence"/>
</dbReference>
<organism evidence="1 2">
    <name type="scientific">Monosporascus ibericus</name>
    <dbReference type="NCBI Taxonomy" id="155417"/>
    <lineage>
        <taxon>Eukaryota</taxon>
        <taxon>Fungi</taxon>
        <taxon>Dikarya</taxon>
        <taxon>Ascomycota</taxon>
        <taxon>Pezizomycotina</taxon>
        <taxon>Sordariomycetes</taxon>
        <taxon>Xylariomycetidae</taxon>
        <taxon>Xylariales</taxon>
        <taxon>Xylariales incertae sedis</taxon>
        <taxon>Monosporascus</taxon>
    </lineage>
</organism>
<evidence type="ECO:0000313" key="1">
    <source>
        <dbReference type="EMBL" id="RYO94331.1"/>
    </source>
</evidence>
<proteinExistence type="predicted"/>
<comment type="caution">
    <text evidence="1">The sequence shown here is derived from an EMBL/GenBank/DDBJ whole genome shotgun (WGS) entry which is preliminary data.</text>
</comment>
<accession>A0A4Q4T2F1</accession>